<dbReference type="GO" id="GO:0006355">
    <property type="term" value="P:regulation of DNA-templated transcription"/>
    <property type="evidence" value="ECO:0007669"/>
    <property type="project" value="InterPro"/>
</dbReference>
<dbReference type="RefSeq" id="WP_162230440.1">
    <property type="nucleotide sequence ID" value="NZ_WMHZ01000045.1"/>
</dbReference>
<gene>
    <name evidence="1" type="ORF">GKZ75_13425</name>
</gene>
<evidence type="ECO:0000313" key="2">
    <source>
        <dbReference type="Proteomes" id="UP000471026"/>
    </source>
</evidence>
<dbReference type="EMBL" id="WMHZ01000045">
    <property type="protein sequence ID" value="NDO79188.1"/>
    <property type="molecule type" value="Genomic_DNA"/>
</dbReference>
<dbReference type="AlphaFoldDB" id="A0A6N9R3G0"/>
<sequence>MALSPARVGRPRIHHPDDGSKLRVEVRLPEDIAAIVYERASERQKSVSVTVEALLRDALGPEVIPRHTDT</sequence>
<comment type="caution">
    <text evidence="1">The sequence shown here is derived from an EMBL/GenBank/DDBJ whole genome shotgun (WGS) entry which is preliminary data.</text>
</comment>
<name>A0A6N9R3G0_9MICC</name>
<accession>A0A6N9R3G0</accession>
<evidence type="ECO:0000313" key="1">
    <source>
        <dbReference type="EMBL" id="NDO79188.1"/>
    </source>
</evidence>
<reference evidence="1 2" key="1">
    <citation type="submission" date="2019-11" db="EMBL/GenBank/DDBJ databases">
        <title>Draft genome sequence of Kocuria indica DP-K7, a methyl red degrading Actinobacterium.</title>
        <authorList>
            <person name="Kumaran S."/>
            <person name="Tischler D."/>
            <person name="Ngo A.C.R."/>
            <person name="Schultes F."/>
        </authorList>
    </citation>
    <scope>NUCLEOTIDE SEQUENCE [LARGE SCALE GENOMIC DNA]</scope>
    <source>
        <strain evidence="1 2">DP-K7</strain>
    </source>
</reference>
<organism evidence="1 2">
    <name type="scientific">Kocuria marina subsp. indica</name>
    <dbReference type="NCBI Taxonomy" id="1049583"/>
    <lineage>
        <taxon>Bacteria</taxon>
        <taxon>Bacillati</taxon>
        <taxon>Actinomycetota</taxon>
        <taxon>Actinomycetes</taxon>
        <taxon>Micrococcales</taxon>
        <taxon>Micrococcaceae</taxon>
        <taxon>Kocuria</taxon>
    </lineage>
</organism>
<dbReference type="Proteomes" id="UP000471026">
    <property type="component" value="Unassembled WGS sequence"/>
</dbReference>
<proteinExistence type="predicted"/>
<protein>
    <submittedName>
        <fullName evidence="1">Ribbon-helix-helix protein, CopG family</fullName>
    </submittedName>
</protein>